<dbReference type="Proteomes" id="UP000008022">
    <property type="component" value="Unassembled WGS sequence"/>
</dbReference>
<reference evidence="2" key="1">
    <citation type="submission" date="2013-06" db="EMBL/GenBank/DDBJ databases">
        <authorList>
            <person name="Zhao Q."/>
        </authorList>
    </citation>
    <scope>NUCLEOTIDE SEQUENCE</scope>
    <source>
        <strain evidence="2">cv. W1943</strain>
    </source>
</reference>
<sequence>MPLSKRSSRRKPHLSVQPLLATSLAGMFPASYLEPRLTTVILICDKVTYTTHPGLAHTPVPRRPMTTCTNAVYAIVTSAIVDSLTIIRFVWGNAEFGLGKAAPAIPYAFRLCHGYLHCELAIRRTLPSLSRCNDAVISI</sequence>
<dbReference type="AlphaFoldDB" id="A0A0E0QZV5"/>
<dbReference type="OMA" id="YLHCELA"/>
<evidence type="ECO:0000313" key="1">
    <source>
        <dbReference type="EnsemblPlants" id="ORUFI10G12540.1"/>
    </source>
</evidence>
<dbReference type="Gramene" id="ORUFI10G12540.1">
    <property type="protein sequence ID" value="ORUFI10G12540.1"/>
    <property type="gene ID" value="ORUFI10G12540"/>
</dbReference>
<reference evidence="1" key="2">
    <citation type="submission" date="2015-06" db="UniProtKB">
        <authorList>
            <consortium name="EnsemblPlants"/>
        </authorList>
    </citation>
    <scope>IDENTIFICATION</scope>
</reference>
<organism evidence="1 2">
    <name type="scientific">Oryza rufipogon</name>
    <name type="common">Brownbeard rice</name>
    <name type="synonym">Asian wild rice</name>
    <dbReference type="NCBI Taxonomy" id="4529"/>
    <lineage>
        <taxon>Eukaryota</taxon>
        <taxon>Viridiplantae</taxon>
        <taxon>Streptophyta</taxon>
        <taxon>Embryophyta</taxon>
        <taxon>Tracheophyta</taxon>
        <taxon>Spermatophyta</taxon>
        <taxon>Magnoliopsida</taxon>
        <taxon>Liliopsida</taxon>
        <taxon>Poales</taxon>
        <taxon>Poaceae</taxon>
        <taxon>BOP clade</taxon>
        <taxon>Oryzoideae</taxon>
        <taxon>Oryzeae</taxon>
        <taxon>Oryzinae</taxon>
        <taxon>Oryza</taxon>
    </lineage>
</organism>
<accession>A0A0E0QZV5</accession>
<keyword evidence="2" id="KW-1185">Reference proteome</keyword>
<proteinExistence type="predicted"/>
<dbReference type="EnsemblPlants" id="ORUFI10G12540.1">
    <property type="protein sequence ID" value="ORUFI10G12540.1"/>
    <property type="gene ID" value="ORUFI10G12540"/>
</dbReference>
<evidence type="ECO:0000313" key="2">
    <source>
        <dbReference type="Proteomes" id="UP000008022"/>
    </source>
</evidence>
<name>A0A0E0QZV5_ORYRU</name>
<protein>
    <submittedName>
        <fullName evidence="1">Uncharacterized protein</fullName>
    </submittedName>
</protein>
<dbReference type="HOGENOM" id="CLU_153459_0_0_1"/>